<accession>A0ABV6RFP1</accession>
<evidence type="ECO:0000313" key="2">
    <source>
        <dbReference type="EMBL" id="MFC0675825.1"/>
    </source>
</evidence>
<dbReference type="InterPro" id="IPR043519">
    <property type="entry name" value="NT_sf"/>
</dbReference>
<evidence type="ECO:0000259" key="1">
    <source>
        <dbReference type="SMART" id="SM00954"/>
    </source>
</evidence>
<reference evidence="2 3" key="1">
    <citation type="submission" date="2024-09" db="EMBL/GenBank/DDBJ databases">
        <authorList>
            <person name="Sun Q."/>
            <person name="Mori K."/>
        </authorList>
    </citation>
    <scope>NUCLEOTIDE SEQUENCE [LARGE SCALE GENOMIC DNA]</scope>
    <source>
        <strain evidence="2 3">CICC 10874</strain>
    </source>
</reference>
<name>A0ABV6RFP1_9MICO</name>
<dbReference type="SMART" id="SM00954">
    <property type="entry name" value="RelA_SpoT"/>
    <property type="match status" value="1"/>
</dbReference>
<sequence>MNLVPSQLSANAVDAVRALAGPEADALDVDAMLKQIQRTFVSFRLEYKFGLDEVSTKVAILREQFDQTEDHSPIEHVKTRLKSIDSMLEKTVRRGCEPSLESIRANILDIAGMRVTCPYVEDVYLVAGALRRQEDLTILQVKDYIADPKPNGYRSLHLVVAVPVYLADRTLQVPVEVQIRTIAMDFWASAEHELRYKFAGEVPEELSRTMGEIALTARNLDEQMTGLRTALAPHAGRASGPS</sequence>
<protein>
    <submittedName>
        <fullName evidence="2">GTP pyrophosphokinase family protein</fullName>
    </submittedName>
</protein>
<dbReference type="Gene3D" id="1.10.287.860">
    <property type="entry name" value="Nucleotidyltransferase"/>
    <property type="match status" value="1"/>
</dbReference>
<gene>
    <name evidence="2" type="ORF">ACFFF6_17890</name>
</gene>
<evidence type="ECO:0000313" key="3">
    <source>
        <dbReference type="Proteomes" id="UP001589793"/>
    </source>
</evidence>
<dbReference type="InterPro" id="IPR007685">
    <property type="entry name" value="RelA_SpoT"/>
</dbReference>
<dbReference type="Gene3D" id="3.30.460.10">
    <property type="entry name" value="Beta Polymerase, domain 2"/>
    <property type="match status" value="1"/>
</dbReference>
<dbReference type="InterPro" id="IPR052366">
    <property type="entry name" value="GTP_Pyrophosphokinase"/>
</dbReference>
<feature type="domain" description="RelA/SpoT" evidence="1">
    <location>
        <begin position="79"/>
        <end position="202"/>
    </location>
</feature>
<dbReference type="SUPFAM" id="SSF81301">
    <property type="entry name" value="Nucleotidyltransferase"/>
    <property type="match status" value="1"/>
</dbReference>
<dbReference type="CDD" id="cd05399">
    <property type="entry name" value="NT_Rel-Spo_like"/>
    <property type="match status" value="1"/>
</dbReference>
<dbReference type="Pfam" id="PF04607">
    <property type="entry name" value="RelA_SpoT"/>
    <property type="match status" value="1"/>
</dbReference>
<comment type="caution">
    <text evidence="2">The sequence shown here is derived from an EMBL/GenBank/DDBJ whole genome shotgun (WGS) entry which is preliminary data.</text>
</comment>
<dbReference type="RefSeq" id="WP_376982858.1">
    <property type="nucleotide sequence ID" value="NZ_JBHLSV010000030.1"/>
</dbReference>
<dbReference type="Proteomes" id="UP001589793">
    <property type="component" value="Unassembled WGS sequence"/>
</dbReference>
<dbReference type="EMBL" id="JBHLSV010000030">
    <property type="protein sequence ID" value="MFC0675825.1"/>
    <property type="molecule type" value="Genomic_DNA"/>
</dbReference>
<organism evidence="2 3">
    <name type="scientific">Brachybacterium hainanense</name>
    <dbReference type="NCBI Taxonomy" id="1541174"/>
    <lineage>
        <taxon>Bacteria</taxon>
        <taxon>Bacillati</taxon>
        <taxon>Actinomycetota</taxon>
        <taxon>Actinomycetes</taxon>
        <taxon>Micrococcales</taxon>
        <taxon>Dermabacteraceae</taxon>
        <taxon>Brachybacterium</taxon>
    </lineage>
</organism>
<proteinExistence type="predicted"/>
<keyword evidence="3" id="KW-1185">Reference proteome</keyword>
<dbReference type="PANTHER" id="PTHR47837">
    <property type="entry name" value="GTP PYROPHOSPHOKINASE YJBM"/>
    <property type="match status" value="1"/>
</dbReference>
<dbReference type="PANTHER" id="PTHR47837:SF2">
    <property type="entry name" value="GTP PYROPHOSPHOKINASE YWAC"/>
    <property type="match status" value="1"/>
</dbReference>